<feature type="active site" evidence="5">
    <location>
        <position position="155"/>
    </location>
</feature>
<evidence type="ECO:0000256" key="3">
    <source>
        <dbReference type="ARBA" id="ARBA00022801"/>
    </source>
</evidence>
<comment type="similarity">
    <text evidence="1 8">Belongs to the DNA repair enzymes AP/ExoA family.</text>
</comment>
<keyword evidence="8" id="KW-0234">DNA repair</keyword>
<evidence type="ECO:0000256" key="1">
    <source>
        <dbReference type="ARBA" id="ARBA00007092"/>
    </source>
</evidence>
<dbReference type="AlphaFoldDB" id="A0A9W8IRN6"/>
<feature type="active site" description="Proton donor/acceptor" evidence="5">
    <location>
        <position position="194"/>
    </location>
</feature>
<evidence type="ECO:0000256" key="4">
    <source>
        <dbReference type="ARBA" id="ARBA00022842"/>
    </source>
</evidence>
<feature type="binding site" evidence="6">
    <location>
        <position position="196"/>
    </location>
    <ligand>
        <name>Mg(2+)</name>
        <dbReference type="ChEBI" id="CHEBI:18420"/>
        <label>1</label>
    </ligand>
</feature>
<dbReference type="GO" id="GO:0008081">
    <property type="term" value="F:phosphoric diester hydrolase activity"/>
    <property type="evidence" value="ECO:0007669"/>
    <property type="project" value="TreeGrafter"/>
</dbReference>
<reference evidence="11" key="1">
    <citation type="submission" date="2022-07" db="EMBL/GenBank/DDBJ databases">
        <title>Phylogenomic reconstructions and comparative analyses of Kickxellomycotina fungi.</title>
        <authorList>
            <person name="Reynolds N.K."/>
            <person name="Stajich J.E."/>
            <person name="Barry K."/>
            <person name="Grigoriev I.V."/>
            <person name="Crous P."/>
            <person name="Smith M.E."/>
        </authorList>
    </citation>
    <scope>NUCLEOTIDE SEQUENCE</scope>
    <source>
        <strain evidence="11">RSA 476</strain>
    </source>
</reference>
<dbReference type="Pfam" id="PF03372">
    <property type="entry name" value="Exo_endo_phos"/>
    <property type="match status" value="1"/>
</dbReference>
<feature type="site" description="Transition state stabilizer" evidence="7">
    <location>
        <position position="196"/>
    </location>
</feature>
<dbReference type="CDD" id="cd09087">
    <property type="entry name" value="Ape1-like_AP-endo"/>
    <property type="match status" value="1"/>
</dbReference>
<dbReference type="InterPro" id="IPR020847">
    <property type="entry name" value="AP_endonuclease_F1_BS"/>
</dbReference>
<organism evidence="11 12">
    <name type="scientific">Coemansia aciculifera</name>
    <dbReference type="NCBI Taxonomy" id="417176"/>
    <lineage>
        <taxon>Eukaryota</taxon>
        <taxon>Fungi</taxon>
        <taxon>Fungi incertae sedis</taxon>
        <taxon>Zoopagomycota</taxon>
        <taxon>Kickxellomycotina</taxon>
        <taxon>Kickxellomycetes</taxon>
        <taxon>Kickxellales</taxon>
        <taxon>Kickxellaceae</taxon>
        <taxon>Coemansia</taxon>
    </lineage>
</organism>
<dbReference type="InterPro" id="IPR005135">
    <property type="entry name" value="Endo/exonuclease/phosphatase"/>
</dbReference>
<evidence type="ECO:0000259" key="10">
    <source>
        <dbReference type="Pfam" id="PF03372"/>
    </source>
</evidence>
<dbReference type="Gene3D" id="3.60.10.10">
    <property type="entry name" value="Endonuclease/exonuclease/phosphatase"/>
    <property type="match status" value="1"/>
</dbReference>
<dbReference type="NCBIfam" id="TIGR00633">
    <property type="entry name" value="xth"/>
    <property type="match status" value="1"/>
</dbReference>
<dbReference type="InterPro" id="IPR036691">
    <property type="entry name" value="Endo/exonu/phosph_ase_sf"/>
</dbReference>
<keyword evidence="2 6" id="KW-0479">Metal-binding</keyword>
<evidence type="ECO:0000256" key="5">
    <source>
        <dbReference type="PIRSR" id="PIRSR604808-1"/>
    </source>
</evidence>
<dbReference type="PANTHER" id="PTHR22748:SF6">
    <property type="entry name" value="DNA-(APURINIC OR APYRIMIDINIC SITE) ENDONUCLEASE"/>
    <property type="match status" value="1"/>
</dbReference>
<keyword evidence="6" id="KW-0464">Manganese</keyword>
<dbReference type="GO" id="GO:0046872">
    <property type="term" value="F:metal ion binding"/>
    <property type="evidence" value="ECO:0007669"/>
    <property type="project" value="UniProtKB-KW"/>
</dbReference>
<evidence type="ECO:0000256" key="6">
    <source>
        <dbReference type="PIRSR" id="PIRSR604808-2"/>
    </source>
</evidence>
<dbReference type="PROSITE" id="PS51435">
    <property type="entry name" value="AP_NUCLEASE_F1_4"/>
    <property type="match status" value="1"/>
</dbReference>
<evidence type="ECO:0000256" key="7">
    <source>
        <dbReference type="PIRSR" id="PIRSR604808-3"/>
    </source>
</evidence>
<dbReference type="GO" id="GO:0003677">
    <property type="term" value="F:DNA binding"/>
    <property type="evidence" value="ECO:0007669"/>
    <property type="project" value="InterPro"/>
</dbReference>
<sequence>MTACKRSAEDAVGPDSTVKRLMTTAPLPTNKTMPTSYDFIAAKPDGCYKLVSYNVNSLQAACKKGFKEYLNAEDPDVICLQETKANQPMAFLVSKKQYPFQYWHCSKTKKGYAGTAVFSKIKPVSVAYGLGTTGLDTEGRVISLEFGSFHFVACYVPNAGEKLVRLARRMEWDVRMSEYLTGLEATKPVVYAGDLNVAHHEVDLARPDTNKRSAGFTVEERNGFTALLSGGKHSRIDAFRKIYPDALAEGYTYFGYRANCREKSVGWRLDYFVVSQPLMQRITDVIVRNECYGASDHVPIVLYLKRAEGDDAITPAKDTPDQEASVDNASAQDSLPSTASAGIEPA</sequence>
<dbReference type="EMBL" id="JANBUY010000024">
    <property type="protein sequence ID" value="KAJ2867167.1"/>
    <property type="molecule type" value="Genomic_DNA"/>
</dbReference>
<feature type="binding site" evidence="6">
    <location>
        <position position="54"/>
    </location>
    <ligand>
        <name>Mg(2+)</name>
        <dbReference type="ChEBI" id="CHEBI:18420"/>
        <label>1</label>
    </ligand>
</feature>
<comment type="cofactor">
    <cofactor evidence="6 8">
        <name>Mg(2+)</name>
        <dbReference type="ChEBI" id="CHEBI:18420"/>
    </cofactor>
    <cofactor evidence="6 8">
        <name>Mn(2+)</name>
        <dbReference type="ChEBI" id="CHEBI:29035"/>
    </cofactor>
    <text evidence="6 8">Probably binds two magnesium or manganese ions per subunit.</text>
</comment>
<dbReference type="InterPro" id="IPR004808">
    <property type="entry name" value="AP_endonuc_1"/>
</dbReference>
<evidence type="ECO:0000313" key="12">
    <source>
        <dbReference type="Proteomes" id="UP001140074"/>
    </source>
</evidence>
<name>A0A9W8IRN6_9FUNG</name>
<evidence type="ECO:0000256" key="8">
    <source>
        <dbReference type="RuleBase" id="RU362131"/>
    </source>
</evidence>
<feature type="region of interest" description="Disordered" evidence="9">
    <location>
        <begin position="312"/>
        <end position="346"/>
    </location>
</feature>
<keyword evidence="4 6" id="KW-0460">Magnesium</keyword>
<comment type="caution">
    <text evidence="11">The sequence shown here is derived from an EMBL/GenBank/DDBJ whole genome shotgun (WGS) entry which is preliminary data.</text>
</comment>
<feature type="binding site" evidence="6">
    <location>
        <position position="82"/>
    </location>
    <ligand>
        <name>Mg(2+)</name>
        <dbReference type="ChEBI" id="CHEBI:18420"/>
        <label>1</label>
    </ligand>
</feature>
<feature type="site" description="Important for catalytic activity" evidence="7">
    <location>
        <position position="270"/>
    </location>
</feature>
<feature type="domain" description="Endonuclease/exonuclease/phosphatase" evidence="10">
    <location>
        <begin position="51"/>
        <end position="297"/>
    </location>
</feature>
<dbReference type="GO" id="GO:0006284">
    <property type="term" value="P:base-excision repair"/>
    <property type="evidence" value="ECO:0007669"/>
    <property type="project" value="TreeGrafter"/>
</dbReference>
<dbReference type="PANTHER" id="PTHR22748">
    <property type="entry name" value="AP ENDONUCLEASE"/>
    <property type="match status" value="1"/>
</dbReference>
<feature type="binding site" evidence="6">
    <location>
        <position position="296"/>
    </location>
    <ligand>
        <name>Mg(2+)</name>
        <dbReference type="ChEBI" id="CHEBI:18420"/>
        <label>1</label>
    </ligand>
</feature>
<evidence type="ECO:0000256" key="9">
    <source>
        <dbReference type="SAM" id="MobiDB-lite"/>
    </source>
</evidence>
<gene>
    <name evidence="11" type="ORF">GGH94_001045</name>
</gene>
<dbReference type="Proteomes" id="UP001140074">
    <property type="component" value="Unassembled WGS sequence"/>
</dbReference>
<dbReference type="PROSITE" id="PS00726">
    <property type="entry name" value="AP_NUCLEASE_F1_1"/>
    <property type="match status" value="1"/>
</dbReference>
<proteinExistence type="inferred from homology"/>
<keyword evidence="8" id="KW-0227">DNA damage</keyword>
<evidence type="ECO:0000256" key="2">
    <source>
        <dbReference type="ARBA" id="ARBA00022723"/>
    </source>
</evidence>
<evidence type="ECO:0000313" key="11">
    <source>
        <dbReference type="EMBL" id="KAJ2867167.1"/>
    </source>
</evidence>
<protein>
    <recommendedName>
        <fullName evidence="10">Endonuclease/exonuclease/phosphatase domain-containing protein</fullName>
    </recommendedName>
</protein>
<dbReference type="GO" id="GO:0008311">
    <property type="term" value="F:double-stranded DNA 3'-5' DNA exonuclease activity"/>
    <property type="evidence" value="ECO:0007669"/>
    <property type="project" value="TreeGrafter"/>
</dbReference>
<feature type="binding site" evidence="6">
    <location>
        <position position="297"/>
    </location>
    <ligand>
        <name>Mg(2+)</name>
        <dbReference type="ChEBI" id="CHEBI:18420"/>
        <label>1</label>
    </ligand>
</feature>
<dbReference type="NCBIfam" id="TIGR00195">
    <property type="entry name" value="exoDNase_III"/>
    <property type="match status" value="1"/>
</dbReference>
<feature type="active site" description="Proton acceptor" evidence="5">
    <location>
        <position position="297"/>
    </location>
</feature>
<dbReference type="SUPFAM" id="SSF56219">
    <property type="entry name" value="DNase I-like"/>
    <property type="match status" value="1"/>
</dbReference>
<keyword evidence="3" id="KW-0378">Hydrolase</keyword>
<feature type="site" description="Interaction with DNA substrate" evidence="7">
    <location>
        <position position="297"/>
    </location>
</feature>
<dbReference type="GO" id="GO:0005634">
    <property type="term" value="C:nucleus"/>
    <property type="evidence" value="ECO:0007669"/>
    <property type="project" value="TreeGrafter"/>
</dbReference>
<keyword evidence="12" id="KW-1185">Reference proteome</keyword>
<feature type="compositionally biased region" description="Polar residues" evidence="9">
    <location>
        <begin position="325"/>
        <end position="340"/>
    </location>
</feature>
<accession>A0A9W8IRN6</accession>
<dbReference type="GO" id="GO:0003906">
    <property type="term" value="F:DNA-(apurinic or apyrimidinic site) endonuclease activity"/>
    <property type="evidence" value="ECO:0007669"/>
    <property type="project" value="TreeGrafter"/>
</dbReference>
<feature type="binding site" evidence="6">
    <location>
        <position position="194"/>
    </location>
    <ligand>
        <name>Mg(2+)</name>
        <dbReference type="ChEBI" id="CHEBI:18420"/>
        <label>1</label>
    </ligand>
</feature>